<proteinExistence type="inferred from homology"/>
<gene>
    <name evidence="4" type="ORF">ACFL2Z_00280</name>
</gene>
<dbReference type="Proteomes" id="UP001594288">
    <property type="component" value="Unassembled WGS sequence"/>
</dbReference>
<keyword evidence="2" id="KW-0175">Coiled coil</keyword>
<dbReference type="EMBL" id="JBHPEI010000002">
    <property type="protein sequence ID" value="MFC1799336.1"/>
    <property type="molecule type" value="Genomic_DNA"/>
</dbReference>
<dbReference type="Gene3D" id="2.40.420.20">
    <property type="match status" value="1"/>
</dbReference>
<dbReference type="PANTHER" id="PTHR30469">
    <property type="entry name" value="MULTIDRUG RESISTANCE PROTEIN MDTA"/>
    <property type="match status" value="1"/>
</dbReference>
<dbReference type="Gene3D" id="2.40.50.100">
    <property type="match status" value="1"/>
</dbReference>
<name>A0ABV6YMN8_UNCEI</name>
<evidence type="ECO:0000313" key="5">
    <source>
        <dbReference type="Proteomes" id="UP001594288"/>
    </source>
</evidence>
<accession>A0ABV6YMN8</accession>
<evidence type="ECO:0000256" key="2">
    <source>
        <dbReference type="SAM" id="Coils"/>
    </source>
</evidence>
<evidence type="ECO:0000256" key="1">
    <source>
        <dbReference type="ARBA" id="ARBA00009477"/>
    </source>
</evidence>
<reference evidence="4 5" key="1">
    <citation type="submission" date="2024-09" db="EMBL/GenBank/DDBJ databases">
        <authorList>
            <person name="D'Angelo T."/>
        </authorList>
    </citation>
    <scope>NUCLEOTIDE SEQUENCE [LARGE SCALE GENOMIC DNA]</scope>
    <source>
        <strain evidence="4">SAG AM-311-F02</strain>
    </source>
</reference>
<dbReference type="Gene3D" id="2.40.30.170">
    <property type="match status" value="1"/>
</dbReference>
<sequence length="383" mass="40575">MQAFRARHRKTRLVIDDGWRFLPGVILVWAALVGIAVLGGCGGNGDGNVGEQGIPVKVARVEFEEVSIPVHTSGKLKSSTEARLSFKTGGIVGRVLADEGEAVKRGQLLAALEADEIDAQVNQARSGFEKAERDLNRARRLYADSVIALEQVQDVETGFSVAKSQLKIAEFNQFHSSIHAPTNGKVLKRFAEVNELVGPGSPVFLFGSSGGQWTVRAGISERDIIRLSLGDSATVSFDAYRGVDFPARVVEIGEAADPMSGAFEIELSLDDGGMKLVSGFVARVDVFPVSCDRLHVVPIEALVEADGERGYVYVPDNGDAVAIKKAVILGCLVGERVAIQSGLEGADRVITDGAAYLTDNAAIRIVEEPGAGASNDTSGAGEE</sequence>
<feature type="coiled-coil region" evidence="2">
    <location>
        <begin position="114"/>
        <end position="141"/>
    </location>
</feature>
<comment type="caution">
    <text evidence="4">The sequence shown here is derived from an EMBL/GenBank/DDBJ whole genome shotgun (WGS) entry which is preliminary data.</text>
</comment>
<dbReference type="InterPro" id="IPR006143">
    <property type="entry name" value="RND_pump_MFP"/>
</dbReference>
<organism evidence="4 5">
    <name type="scientific">Eiseniibacteriota bacterium</name>
    <dbReference type="NCBI Taxonomy" id="2212470"/>
    <lineage>
        <taxon>Bacteria</taxon>
        <taxon>Candidatus Eiseniibacteriota</taxon>
    </lineage>
</organism>
<keyword evidence="3" id="KW-0472">Membrane</keyword>
<protein>
    <submittedName>
        <fullName evidence="4">Efflux RND transporter periplasmic adaptor subunit</fullName>
    </submittedName>
</protein>
<keyword evidence="3" id="KW-1133">Transmembrane helix</keyword>
<evidence type="ECO:0000256" key="3">
    <source>
        <dbReference type="SAM" id="Phobius"/>
    </source>
</evidence>
<dbReference type="PANTHER" id="PTHR30469:SF15">
    <property type="entry name" value="HLYD FAMILY OF SECRETION PROTEINS"/>
    <property type="match status" value="1"/>
</dbReference>
<dbReference type="SUPFAM" id="SSF111369">
    <property type="entry name" value="HlyD-like secretion proteins"/>
    <property type="match status" value="1"/>
</dbReference>
<evidence type="ECO:0000313" key="4">
    <source>
        <dbReference type="EMBL" id="MFC1799336.1"/>
    </source>
</evidence>
<comment type="similarity">
    <text evidence="1">Belongs to the membrane fusion protein (MFP) (TC 8.A.1) family.</text>
</comment>
<keyword evidence="5" id="KW-1185">Reference proteome</keyword>
<keyword evidence="3" id="KW-0812">Transmembrane</keyword>
<feature type="transmembrane region" description="Helical" evidence="3">
    <location>
        <begin position="21"/>
        <end position="39"/>
    </location>
</feature>
<dbReference type="NCBIfam" id="TIGR01730">
    <property type="entry name" value="RND_mfp"/>
    <property type="match status" value="1"/>
</dbReference>